<dbReference type="PANTHER" id="PTHR30029">
    <property type="entry name" value="STAGE V SPORULATION PROTEIN R"/>
    <property type="match status" value="1"/>
</dbReference>
<evidence type="ECO:0000259" key="2">
    <source>
        <dbReference type="Pfam" id="PF04293"/>
    </source>
</evidence>
<dbReference type="NCBIfam" id="NF008737">
    <property type="entry name" value="PRK11767.1"/>
    <property type="match status" value="1"/>
</dbReference>
<organism evidence="4 5">
    <name type="scientific">Roseomonas marmotae</name>
    <dbReference type="NCBI Taxonomy" id="2768161"/>
    <lineage>
        <taxon>Bacteria</taxon>
        <taxon>Pseudomonadati</taxon>
        <taxon>Pseudomonadota</taxon>
        <taxon>Alphaproteobacteria</taxon>
        <taxon>Acetobacterales</taxon>
        <taxon>Roseomonadaceae</taxon>
        <taxon>Roseomonas</taxon>
    </lineage>
</organism>
<accession>A0ABS3K7B1</accession>
<dbReference type="InterPro" id="IPR057270">
    <property type="entry name" value="Ycgb-like"/>
</dbReference>
<evidence type="ECO:0000313" key="4">
    <source>
        <dbReference type="EMBL" id="MBO1073342.1"/>
    </source>
</evidence>
<dbReference type="InterPro" id="IPR007390">
    <property type="entry name" value="Spore_V_R"/>
</dbReference>
<gene>
    <name evidence="4" type="ORF">IAI60_01820</name>
</gene>
<sequence length="506" mass="58448">MSLLYKGADWDFGTLKTVHDAIEDIALNELGLDVYPNQIEVITSEQMLERYSSTGLPLMYSHWSFGKHFARDHALYRAGAQGLAYEIVINSSPCISYIMEENTMTMQALVVAHAAFGHNHFFKNNHMFQQWTDAEGILEYLEFATAYVAKCEARYGLPAVERILDAAHALQSQGVNRYRRRVKQLREEQRRAEARREYEETTYNPLWSTVPGVDVLDSMNMDERARAAAEMRARLNLPEENLLYFIEKNAPALRGWERELIRIVRTIGQYFYPQKQTKVMNEGCATFTHYEIMQRMHDRGQISDGNFQEFLHSHTAVIFQPGWDDPRFSGWNPYALGFAMMNDIKRICTEPTSEDRYWFPEIAGNGDPYGTLRSIWATHRDESFVLQYLSPKVIRDFRMFHVSATAGEGHAEVRSIHNEDGYRAVRRELSRSYDLSVHEPDINVVDVELLGDRRLILSHAVYDGRLLESGSASACLSYIRDLWGYPVRLQEHDASTDRLLNTVELK</sequence>
<proteinExistence type="predicted"/>
<keyword evidence="1" id="KW-0175">Coiled coil</keyword>
<comment type="caution">
    <text evidence="4">The sequence shown here is derived from an EMBL/GenBank/DDBJ whole genome shotgun (WGS) entry which is preliminary data.</text>
</comment>
<reference evidence="4 5" key="1">
    <citation type="submission" date="2020-09" db="EMBL/GenBank/DDBJ databases">
        <title>Roseomonas.</title>
        <authorList>
            <person name="Zhu W."/>
        </authorList>
    </citation>
    <scope>NUCLEOTIDE SEQUENCE [LARGE SCALE GENOMIC DNA]</scope>
    <source>
        <strain evidence="4 5">1311</strain>
    </source>
</reference>
<dbReference type="Pfam" id="PF24755">
    <property type="entry name" value="SpoVR_C"/>
    <property type="match status" value="1"/>
</dbReference>
<feature type="domain" description="SpoVR protein-like N-terminal" evidence="2">
    <location>
        <begin position="9"/>
        <end position="436"/>
    </location>
</feature>
<evidence type="ECO:0000256" key="1">
    <source>
        <dbReference type="SAM" id="Coils"/>
    </source>
</evidence>
<dbReference type="InterPro" id="IPR057008">
    <property type="entry name" value="SpoVR-like_C"/>
</dbReference>
<dbReference type="Pfam" id="PF04293">
    <property type="entry name" value="SpoVR"/>
    <property type="match status" value="1"/>
</dbReference>
<dbReference type="Proteomes" id="UP001518990">
    <property type="component" value="Unassembled WGS sequence"/>
</dbReference>
<evidence type="ECO:0000313" key="5">
    <source>
        <dbReference type="Proteomes" id="UP001518990"/>
    </source>
</evidence>
<protein>
    <submittedName>
        <fullName evidence="4">SpoVR family protein</fullName>
    </submittedName>
</protein>
<name>A0ABS3K7B1_9PROT</name>
<dbReference type="RefSeq" id="WP_207444942.1">
    <property type="nucleotide sequence ID" value="NZ_CP061091.1"/>
</dbReference>
<feature type="coiled-coil region" evidence="1">
    <location>
        <begin position="175"/>
        <end position="202"/>
    </location>
</feature>
<dbReference type="PANTHER" id="PTHR30029:SF2">
    <property type="entry name" value="STAGE V SPORULATION PROTEIN R"/>
    <property type="match status" value="1"/>
</dbReference>
<evidence type="ECO:0000259" key="3">
    <source>
        <dbReference type="Pfam" id="PF24755"/>
    </source>
</evidence>
<keyword evidence="5" id="KW-1185">Reference proteome</keyword>
<dbReference type="EMBL" id="JACTNF010000001">
    <property type="protein sequence ID" value="MBO1073342.1"/>
    <property type="molecule type" value="Genomic_DNA"/>
</dbReference>
<feature type="domain" description="SpoVR-like C-terminal" evidence="3">
    <location>
        <begin position="440"/>
        <end position="493"/>
    </location>
</feature>
<dbReference type="InterPro" id="IPR056174">
    <property type="entry name" value="SpoVR_N"/>
</dbReference>